<feature type="region of interest" description="Disordered" evidence="1">
    <location>
        <begin position="150"/>
        <end position="196"/>
    </location>
</feature>
<sequence>MVALFTTAFHFGWPWPAQVYAVLNKYPNPLAPHVVSMDVVDRQILPDGTIRSERILGIQQDSPRWVRRILGAPDVTYAREVSFVVPSSIANPTDPEHSPARALLEPPKLLMASTNLSLSSLLQCRESISYIPHPWPHLPPPTRQQFAPALSVRDDDDSADDSGSIPGEDADSDDAVPPYPSPAETDHPLSHPAMPPTTLFSQSALIFSTGVLATDRYPPYGISADSPVAPLSNPAASTFPQRAAGRRVEEYSKGRFEENATGGRAAMQWAAGRLWREIEDPTGGE</sequence>
<dbReference type="InterPro" id="IPR037365">
    <property type="entry name" value="Slowmo/Ups"/>
</dbReference>
<evidence type="ECO:0000313" key="4">
    <source>
        <dbReference type="Proteomes" id="UP000311382"/>
    </source>
</evidence>
<evidence type="ECO:0000313" key="3">
    <source>
        <dbReference type="EMBL" id="TNY18400.1"/>
    </source>
</evidence>
<accession>A0A5C5FNM7</accession>
<dbReference type="PROSITE" id="PS50904">
    <property type="entry name" value="PRELI_MSF1"/>
    <property type="match status" value="1"/>
</dbReference>
<dbReference type="STRING" id="5288.A0A5C5FNM7"/>
<dbReference type="InterPro" id="IPR006797">
    <property type="entry name" value="PRELI/MSF1_dom"/>
</dbReference>
<dbReference type="AlphaFoldDB" id="A0A5C5FNM7"/>
<gene>
    <name evidence="3" type="ORF">DMC30DRAFT_355564</name>
</gene>
<evidence type="ECO:0000256" key="1">
    <source>
        <dbReference type="SAM" id="MobiDB-lite"/>
    </source>
</evidence>
<name>A0A5C5FNM7_9BASI</name>
<reference evidence="3 4" key="1">
    <citation type="submission" date="2019-03" db="EMBL/GenBank/DDBJ databases">
        <title>Rhodosporidium diobovatum UCD-FST 08-225 genome sequencing, assembly, and annotation.</title>
        <authorList>
            <person name="Fakankun I.U."/>
            <person name="Fristensky B."/>
            <person name="Levin D.B."/>
        </authorList>
    </citation>
    <scope>NUCLEOTIDE SEQUENCE [LARGE SCALE GENOMIC DNA]</scope>
    <source>
        <strain evidence="3 4">UCD-FST 08-225</strain>
    </source>
</reference>
<feature type="domain" description="PRELI/MSF1" evidence="2">
    <location>
        <begin position="2"/>
        <end position="88"/>
    </location>
</feature>
<evidence type="ECO:0000259" key="2">
    <source>
        <dbReference type="PROSITE" id="PS50904"/>
    </source>
</evidence>
<dbReference type="Proteomes" id="UP000311382">
    <property type="component" value="Unassembled WGS sequence"/>
</dbReference>
<dbReference type="PANTHER" id="PTHR11158">
    <property type="entry name" value="MSF1/PX19 RELATED"/>
    <property type="match status" value="1"/>
</dbReference>
<dbReference type="GO" id="GO:0005758">
    <property type="term" value="C:mitochondrial intermembrane space"/>
    <property type="evidence" value="ECO:0007669"/>
    <property type="project" value="InterPro"/>
</dbReference>
<dbReference type="Pfam" id="PF04707">
    <property type="entry name" value="PRELI"/>
    <property type="match status" value="1"/>
</dbReference>
<keyword evidence="4" id="KW-1185">Reference proteome</keyword>
<proteinExistence type="predicted"/>
<comment type="caution">
    <text evidence="3">The sequence shown here is derived from an EMBL/GenBank/DDBJ whole genome shotgun (WGS) entry which is preliminary data.</text>
</comment>
<organism evidence="3 4">
    <name type="scientific">Rhodotorula diobovata</name>
    <dbReference type="NCBI Taxonomy" id="5288"/>
    <lineage>
        <taxon>Eukaryota</taxon>
        <taxon>Fungi</taxon>
        <taxon>Dikarya</taxon>
        <taxon>Basidiomycota</taxon>
        <taxon>Pucciniomycotina</taxon>
        <taxon>Microbotryomycetes</taxon>
        <taxon>Sporidiobolales</taxon>
        <taxon>Sporidiobolaceae</taxon>
        <taxon>Rhodotorula</taxon>
    </lineage>
</organism>
<dbReference type="EMBL" id="SOZI01000141">
    <property type="protein sequence ID" value="TNY18400.1"/>
    <property type="molecule type" value="Genomic_DNA"/>
</dbReference>
<protein>
    <submittedName>
        <fullName evidence="3">PRELI-like family-domain-containing protein</fullName>
    </submittedName>
</protein>
<dbReference type="OrthoDB" id="407630at2759"/>